<dbReference type="RefSeq" id="WP_093993428.1">
    <property type="nucleotide sequence ID" value="NZ_FXZK01000008.1"/>
</dbReference>
<dbReference type="GO" id="GO:0016740">
    <property type="term" value="F:transferase activity"/>
    <property type="evidence" value="ECO:0007669"/>
    <property type="project" value="UniProtKB-KW"/>
</dbReference>
<dbReference type="Pfam" id="PF00535">
    <property type="entry name" value="Glycos_transf_2"/>
    <property type="match status" value="1"/>
</dbReference>
<keyword evidence="1" id="KW-0808">Transferase</keyword>
<feature type="domain" description="Galactosyltransferase C-terminal" evidence="3">
    <location>
        <begin position="210"/>
        <end position="275"/>
    </location>
</feature>
<gene>
    <name evidence="4" type="ORF">LOM8899_03399</name>
</gene>
<sequence>MTDPRHIRAQLSPPVDLHDGFEVDFQAAQRLFSDGKADQAEAIVTRLRTGLTRIGPDLAADRAARLDALRPHPITAPMRGQSTLPPGLDADQPALPGVSVVTASRNRTENLLQALRSWLAAPEVCEVVIVDWSSDIPVSDSLATAGLADPRIRVARVEDEPAWVLTWAFNLGFRLARHGRILKADADIRLAPDFFETNSLHSGQVISGNWRTAPQGQEYINGVFYTHRADLAAVQGFNEHITRYGWDDDELYDRLIRAGVARVDLAPGSVAHIDHDDTARLSAVPEALATGWTDLRALPMYGIRTNRLIATLMPDWTPARRMQPFADADGILRRSGPLPHPVPAPMQRTAERLAGREMLSWQAGPRVFELEDEALDLLLTVRRLGGTTALHVALMLARAPLDAVVADRHLVVDLDLAALQARPETATALKQSLVSAASGTGRHLVLRGHDAPGHTFGGLFEDLVHLPAHTTLGPAPEVSLQDADHDAASPVLRLTAGLDLLRQFDSGPDRGTVPTAPLLLAPNTAFPTTGPLAETKAPPRPPSPAVIPGGARRLYIDARHGLGNRLRAIGSAAAVARATGRKMIVVWEPDQHCEARLSDLYRYDGPLLEQSGAPDGATRISYMEMEDGAVKDAPLSLPEGRDVYVRSAYVLNHPASHWGPDVAFLRALQPSPQVMALVRGHSRSRPRPDIGIHIRMQGAPGTALQSYDSPENWTADSHAAIQHWREQSHHDRFIARTRAVFDTMPDARAFLAADTAESYAAFEAAFGDRVSRLERPLFDRSAEQLQYALADVLLLARAQHFLGSPWSSFSELVLRLSTTIETQEKAGTDF</sequence>
<reference evidence="4 5" key="1">
    <citation type="submission" date="2017-05" db="EMBL/GenBank/DDBJ databases">
        <authorList>
            <person name="Song R."/>
            <person name="Chenine A.L."/>
            <person name="Ruprecht R.M."/>
        </authorList>
    </citation>
    <scope>NUCLEOTIDE SEQUENCE [LARGE SCALE GENOMIC DNA]</scope>
    <source>
        <strain evidence="4 5">CECT 8899</strain>
    </source>
</reference>
<dbReference type="OrthoDB" id="7819757at2"/>
<dbReference type="AlphaFoldDB" id="A0A238LIK2"/>
<dbReference type="Pfam" id="PF02709">
    <property type="entry name" value="Glyco_transf_7C"/>
    <property type="match status" value="1"/>
</dbReference>
<organism evidence="4 5">
    <name type="scientific">Flavimaricola marinus</name>
    <dbReference type="NCBI Taxonomy" id="1819565"/>
    <lineage>
        <taxon>Bacteria</taxon>
        <taxon>Pseudomonadati</taxon>
        <taxon>Pseudomonadota</taxon>
        <taxon>Alphaproteobacteria</taxon>
        <taxon>Rhodobacterales</taxon>
        <taxon>Paracoccaceae</taxon>
        <taxon>Flavimaricola</taxon>
    </lineage>
</organism>
<dbReference type="Gene3D" id="3.90.550.10">
    <property type="entry name" value="Spore Coat Polysaccharide Biosynthesis Protein SpsA, Chain A"/>
    <property type="match status" value="1"/>
</dbReference>
<dbReference type="EMBL" id="FXZK01000008">
    <property type="protein sequence ID" value="SMY09234.1"/>
    <property type="molecule type" value="Genomic_DNA"/>
</dbReference>
<dbReference type="InterPro" id="IPR027791">
    <property type="entry name" value="Galactosyl_T_C"/>
</dbReference>
<dbReference type="Proteomes" id="UP000201613">
    <property type="component" value="Unassembled WGS sequence"/>
</dbReference>
<evidence type="ECO:0000256" key="1">
    <source>
        <dbReference type="ARBA" id="ARBA00022679"/>
    </source>
</evidence>
<dbReference type="Gene3D" id="3.40.50.11340">
    <property type="match status" value="1"/>
</dbReference>
<evidence type="ECO:0008006" key="6">
    <source>
        <dbReference type="Google" id="ProtNLM"/>
    </source>
</evidence>
<feature type="domain" description="Glycosyltransferase 2-like" evidence="2">
    <location>
        <begin position="99"/>
        <end position="196"/>
    </location>
</feature>
<dbReference type="Gene3D" id="3.40.50.11350">
    <property type="match status" value="1"/>
</dbReference>
<dbReference type="PANTHER" id="PTHR40743:SF1">
    <property type="entry name" value="POSSIBLE GLYCOSYLTRANSFERASE"/>
    <property type="match status" value="1"/>
</dbReference>
<dbReference type="InterPro" id="IPR001173">
    <property type="entry name" value="Glyco_trans_2-like"/>
</dbReference>
<evidence type="ECO:0000259" key="3">
    <source>
        <dbReference type="Pfam" id="PF02709"/>
    </source>
</evidence>
<accession>A0A238LIK2</accession>
<dbReference type="InterPro" id="IPR029044">
    <property type="entry name" value="Nucleotide-diphossugar_trans"/>
</dbReference>
<dbReference type="SUPFAM" id="SSF53448">
    <property type="entry name" value="Nucleotide-diphospho-sugar transferases"/>
    <property type="match status" value="1"/>
</dbReference>
<evidence type="ECO:0000313" key="4">
    <source>
        <dbReference type="EMBL" id="SMY09234.1"/>
    </source>
</evidence>
<protein>
    <recommendedName>
        <fullName evidence="6">Glycosyl transferase family 2</fullName>
    </recommendedName>
</protein>
<proteinExistence type="predicted"/>
<evidence type="ECO:0000259" key="2">
    <source>
        <dbReference type="Pfam" id="PF00535"/>
    </source>
</evidence>
<dbReference type="PANTHER" id="PTHR40743">
    <property type="entry name" value="NUCLEOTIDE-DIPHOSPHO-SUGAR TRANSFERASE CONTAINING PROTEIN"/>
    <property type="match status" value="1"/>
</dbReference>
<name>A0A238LIK2_9RHOB</name>
<evidence type="ECO:0000313" key="5">
    <source>
        <dbReference type="Proteomes" id="UP000201613"/>
    </source>
</evidence>
<keyword evidence="5" id="KW-1185">Reference proteome</keyword>